<evidence type="ECO:0000313" key="6">
    <source>
        <dbReference type="Proteomes" id="UP000267027"/>
    </source>
</evidence>
<dbReference type="GO" id="GO:0015385">
    <property type="term" value="F:sodium:proton antiporter activity"/>
    <property type="evidence" value="ECO:0007669"/>
    <property type="project" value="InterPro"/>
</dbReference>
<dbReference type="AlphaFoldDB" id="A0A0R3PRZ8"/>
<keyword evidence="6" id="KW-1185">Reference proteome</keyword>
<dbReference type="EMBL" id="UYYA01004146">
    <property type="protein sequence ID" value="VDM59933.1"/>
    <property type="molecule type" value="Genomic_DNA"/>
</dbReference>
<evidence type="ECO:0000313" key="7">
    <source>
        <dbReference type="WBParaSite" id="ACOC_0000834701-mRNA-1"/>
    </source>
</evidence>
<protein>
    <submittedName>
        <fullName evidence="7">RBPJ-interacting and tubulin-associated protein</fullName>
    </submittedName>
</protein>
<evidence type="ECO:0000256" key="3">
    <source>
        <dbReference type="ARBA" id="ARBA00022475"/>
    </source>
</evidence>
<gene>
    <name evidence="5" type="ORF">ACOC_LOCUS8348</name>
</gene>
<reference evidence="5 6" key="2">
    <citation type="submission" date="2018-11" db="EMBL/GenBank/DDBJ databases">
        <authorList>
            <consortium name="Pathogen Informatics"/>
        </authorList>
    </citation>
    <scope>NUCLEOTIDE SEQUENCE [LARGE SCALE GENOMIC DNA]</scope>
    <source>
        <strain evidence="5 6">Costa Rica</strain>
    </source>
</reference>
<evidence type="ECO:0000313" key="5">
    <source>
        <dbReference type="EMBL" id="VDM59933.1"/>
    </source>
</evidence>
<dbReference type="WBParaSite" id="ACOC_0000834701-mRNA-1">
    <property type="protein sequence ID" value="ACOC_0000834701-mRNA-1"/>
    <property type="gene ID" value="ACOC_0000834701"/>
</dbReference>
<dbReference type="PRINTS" id="PR01088">
    <property type="entry name" value="NAHEXCHNGR6"/>
</dbReference>
<proteinExistence type="inferred from homology"/>
<accession>A0A0R3PRZ8</accession>
<keyword evidence="3" id="KW-0472">Membrane</keyword>
<evidence type="ECO:0000256" key="1">
    <source>
        <dbReference type="ARBA" id="ARBA00004651"/>
    </source>
</evidence>
<evidence type="ECO:0000256" key="4">
    <source>
        <dbReference type="SAM" id="MobiDB-lite"/>
    </source>
</evidence>
<dbReference type="GO" id="GO:0005886">
    <property type="term" value="C:plasma membrane"/>
    <property type="evidence" value="ECO:0007669"/>
    <property type="project" value="UniProtKB-SubCell"/>
</dbReference>
<reference evidence="7" key="1">
    <citation type="submission" date="2017-02" db="UniProtKB">
        <authorList>
            <consortium name="WormBaseParasite"/>
        </authorList>
    </citation>
    <scope>IDENTIFICATION</scope>
</reference>
<evidence type="ECO:0000256" key="2">
    <source>
        <dbReference type="ARBA" id="ARBA00007367"/>
    </source>
</evidence>
<comment type="subcellular location">
    <subcellularLocation>
        <location evidence="1">Cell membrane</location>
        <topology evidence="1">Multi-pass membrane protein</topology>
    </subcellularLocation>
</comment>
<organism evidence="7">
    <name type="scientific">Angiostrongylus costaricensis</name>
    <name type="common">Nematode worm</name>
    <dbReference type="NCBI Taxonomy" id="334426"/>
    <lineage>
        <taxon>Eukaryota</taxon>
        <taxon>Metazoa</taxon>
        <taxon>Ecdysozoa</taxon>
        <taxon>Nematoda</taxon>
        <taxon>Chromadorea</taxon>
        <taxon>Rhabditida</taxon>
        <taxon>Rhabditina</taxon>
        <taxon>Rhabditomorpha</taxon>
        <taxon>Strongyloidea</taxon>
        <taxon>Metastrongylidae</taxon>
        <taxon>Angiostrongylus</taxon>
    </lineage>
</organism>
<dbReference type="STRING" id="334426.A0A0R3PRZ8"/>
<dbReference type="GO" id="GO:0006885">
    <property type="term" value="P:regulation of pH"/>
    <property type="evidence" value="ECO:0007669"/>
    <property type="project" value="InterPro"/>
</dbReference>
<dbReference type="OrthoDB" id="196264at2759"/>
<feature type="region of interest" description="Disordered" evidence="4">
    <location>
        <begin position="133"/>
        <end position="153"/>
    </location>
</feature>
<dbReference type="InterPro" id="IPR002090">
    <property type="entry name" value="NHE-6/7/9"/>
</dbReference>
<name>A0A0R3PRZ8_ANGCS</name>
<sequence length="153" mass="17026">MEVSVRCFRGKIRHLSTSFLPQPSEKTWDCVVLSYALAQKSRTVRHGRMNNQTSGGAENLPQNEVDNPNVAVTPLTPSGSNPWDKAFLPRKWYNFDANFMKPLLTHSTPSLEQTLPPLCLPFARMFTSARQSTATNKVSNDSSPCNSINVEDG</sequence>
<comment type="similarity">
    <text evidence="2">Belongs to the monovalent cation:proton antiporter 1 (CPA1) transporter (TC 2.A.36) family.</text>
</comment>
<keyword evidence="3" id="KW-1003">Cell membrane</keyword>
<dbReference type="Proteomes" id="UP000267027">
    <property type="component" value="Unassembled WGS sequence"/>
</dbReference>